<dbReference type="PANTHER" id="PTHR43806">
    <property type="entry name" value="PEPTIDASE S8"/>
    <property type="match status" value="1"/>
</dbReference>
<organism evidence="11 12">
    <name type="scientific">Sarocladium strictum</name>
    <name type="common">Black bundle disease fungus</name>
    <name type="synonym">Acremonium strictum</name>
    <dbReference type="NCBI Taxonomy" id="5046"/>
    <lineage>
        <taxon>Eukaryota</taxon>
        <taxon>Fungi</taxon>
        <taxon>Dikarya</taxon>
        <taxon>Ascomycota</taxon>
        <taxon>Pezizomycotina</taxon>
        <taxon>Sordariomycetes</taxon>
        <taxon>Hypocreomycetidae</taxon>
        <taxon>Hypocreales</taxon>
        <taxon>Sarocladiaceae</taxon>
        <taxon>Sarocladium</taxon>
    </lineage>
</organism>
<dbReference type="PROSITE" id="PS51892">
    <property type="entry name" value="SUBTILASE"/>
    <property type="match status" value="1"/>
</dbReference>
<dbReference type="InterPro" id="IPR034193">
    <property type="entry name" value="PCSK9_ProteinaseK-like"/>
</dbReference>
<dbReference type="PRINTS" id="PR00723">
    <property type="entry name" value="SUBTILISIN"/>
</dbReference>
<feature type="domain" description="Inhibitor I9" evidence="10">
    <location>
        <begin position="63"/>
        <end position="104"/>
    </location>
</feature>
<dbReference type="InterPro" id="IPR022398">
    <property type="entry name" value="Peptidase_S8_His-AS"/>
</dbReference>
<dbReference type="EMBL" id="JAPDFR010000009">
    <property type="protein sequence ID" value="KAK0383763.1"/>
    <property type="molecule type" value="Genomic_DNA"/>
</dbReference>
<evidence type="ECO:0000256" key="7">
    <source>
        <dbReference type="RuleBase" id="RU003355"/>
    </source>
</evidence>
<dbReference type="AlphaFoldDB" id="A0AA39L4E9"/>
<feature type="domain" description="Peptidase S8/S53" evidence="9">
    <location>
        <begin position="144"/>
        <end position="345"/>
    </location>
</feature>
<dbReference type="InterPro" id="IPR036852">
    <property type="entry name" value="Peptidase_S8/S53_dom_sf"/>
</dbReference>
<dbReference type="Proteomes" id="UP001175261">
    <property type="component" value="Unassembled WGS sequence"/>
</dbReference>
<sequence length="388" mass="39675">MRFSVVLALLPAALAAPTRRDEPAPLHIPRDVDSLIKDTYIVKYKDITAFSAVDEGLKILPGKPERVYKGAFKGFSGKLDAKTLATLRDDPSVDFIEQDAIVTINAFTTQSNAPWGLARLSTRQRGPTGYTYDTSAGAGTCSYIIDTGIQANHPDFGGRATQLISYAGANSDGNGHGTHVAGTIGSKTYGVAKATTLLGIKVLSNSGSGSISGILSGINYVINDARSRSCPNGAFANMSLGGGYSASLNSGAKSLIDNNIFLAVAAGNENQNAANVSPASEPTVCTVGASTSSDGKASFSNYGPLVDVFAPGQGILSTWIGSSTNSISGTSMASPHIAGLAAYLAGLEGYPGAQALCNRIIALSTTGALTGLPSGTPNRLAFNGNPSA</sequence>
<evidence type="ECO:0000259" key="10">
    <source>
        <dbReference type="Pfam" id="PF05922"/>
    </source>
</evidence>
<dbReference type="PROSITE" id="PS00136">
    <property type="entry name" value="SUBTILASE_ASP"/>
    <property type="match status" value="1"/>
</dbReference>
<keyword evidence="5 6" id="KW-0720">Serine protease</keyword>
<dbReference type="PANTHER" id="PTHR43806:SF58">
    <property type="entry name" value="ALKALINE PROTEASE 1-RELATED"/>
    <property type="match status" value="1"/>
</dbReference>
<accession>A0AA39L4E9</accession>
<proteinExistence type="inferred from homology"/>
<dbReference type="CDD" id="cd04077">
    <property type="entry name" value="Peptidases_S8_PCSK9_ProteinaseK_like"/>
    <property type="match status" value="1"/>
</dbReference>
<dbReference type="Gene3D" id="3.40.50.200">
    <property type="entry name" value="Peptidase S8/S53 domain"/>
    <property type="match status" value="1"/>
</dbReference>
<evidence type="ECO:0000256" key="3">
    <source>
        <dbReference type="ARBA" id="ARBA00022729"/>
    </source>
</evidence>
<evidence type="ECO:0000313" key="11">
    <source>
        <dbReference type="EMBL" id="KAK0383763.1"/>
    </source>
</evidence>
<dbReference type="InterPro" id="IPR037045">
    <property type="entry name" value="S8pro/Inhibitor_I9_sf"/>
</dbReference>
<feature type="active site" description="Charge relay system" evidence="6">
    <location>
        <position position="331"/>
    </location>
</feature>
<dbReference type="Pfam" id="PF05922">
    <property type="entry name" value="Inhibitor_I9"/>
    <property type="match status" value="1"/>
</dbReference>
<evidence type="ECO:0000256" key="5">
    <source>
        <dbReference type="ARBA" id="ARBA00022825"/>
    </source>
</evidence>
<evidence type="ECO:0000256" key="6">
    <source>
        <dbReference type="PROSITE-ProRule" id="PRU01240"/>
    </source>
</evidence>
<evidence type="ECO:0000259" key="9">
    <source>
        <dbReference type="Pfam" id="PF00082"/>
    </source>
</evidence>
<evidence type="ECO:0000256" key="8">
    <source>
        <dbReference type="SAM" id="SignalP"/>
    </source>
</evidence>
<dbReference type="PROSITE" id="PS00137">
    <property type="entry name" value="SUBTILASE_HIS"/>
    <property type="match status" value="1"/>
</dbReference>
<dbReference type="FunFam" id="3.40.50.200:FF:000014">
    <property type="entry name" value="Proteinase K"/>
    <property type="match status" value="1"/>
</dbReference>
<dbReference type="InterPro" id="IPR050131">
    <property type="entry name" value="Peptidase_S8_subtilisin-like"/>
</dbReference>
<reference evidence="11" key="1">
    <citation type="submission" date="2022-10" db="EMBL/GenBank/DDBJ databases">
        <title>Determination and structural analysis of whole genome sequence of Sarocladium strictum F4-1.</title>
        <authorList>
            <person name="Hu L."/>
            <person name="Jiang Y."/>
        </authorList>
    </citation>
    <scope>NUCLEOTIDE SEQUENCE</scope>
    <source>
        <strain evidence="11">F4-1</strain>
    </source>
</reference>
<evidence type="ECO:0000313" key="12">
    <source>
        <dbReference type="Proteomes" id="UP001175261"/>
    </source>
</evidence>
<keyword evidence="2 6" id="KW-0645">Protease</keyword>
<dbReference type="InterPro" id="IPR015500">
    <property type="entry name" value="Peptidase_S8_subtilisin-rel"/>
</dbReference>
<dbReference type="InterPro" id="IPR000209">
    <property type="entry name" value="Peptidase_S8/S53_dom"/>
</dbReference>
<dbReference type="GO" id="GO:0005576">
    <property type="term" value="C:extracellular region"/>
    <property type="evidence" value="ECO:0007669"/>
    <property type="project" value="UniProtKB-ARBA"/>
</dbReference>
<dbReference type="Pfam" id="PF00082">
    <property type="entry name" value="Peptidase_S8"/>
    <property type="match status" value="1"/>
</dbReference>
<dbReference type="GO" id="GO:0004252">
    <property type="term" value="F:serine-type endopeptidase activity"/>
    <property type="evidence" value="ECO:0007669"/>
    <property type="project" value="UniProtKB-UniRule"/>
</dbReference>
<gene>
    <name evidence="11" type="ORF">NLU13_9674</name>
</gene>
<keyword evidence="12" id="KW-1185">Reference proteome</keyword>
<feature type="chain" id="PRO_5041389087" evidence="8">
    <location>
        <begin position="16"/>
        <end position="388"/>
    </location>
</feature>
<dbReference type="GO" id="GO:0006508">
    <property type="term" value="P:proteolysis"/>
    <property type="evidence" value="ECO:0007669"/>
    <property type="project" value="UniProtKB-KW"/>
</dbReference>
<protein>
    <submittedName>
        <fullName evidence="11">Uncharacterized protein</fullName>
    </submittedName>
</protein>
<evidence type="ECO:0000256" key="1">
    <source>
        <dbReference type="ARBA" id="ARBA00011073"/>
    </source>
</evidence>
<dbReference type="PROSITE" id="PS00138">
    <property type="entry name" value="SUBTILASE_SER"/>
    <property type="match status" value="1"/>
</dbReference>
<name>A0AA39L4E9_SARSR</name>
<dbReference type="InterPro" id="IPR010259">
    <property type="entry name" value="S8pro/Inhibitor_I9"/>
</dbReference>
<comment type="caution">
    <text evidence="11">The sequence shown here is derived from an EMBL/GenBank/DDBJ whole genome shotgun (WGS) entry which is preliminary data.</text>
</comment>
<feature type="signal peptide" evidence="8">
    <location>
        <begin position="1"/>
        <end position="15"/>
    </location>
</feature>
<dbReference type="SUPFAM" id="SSF52743">
    <property type="entry name" value="Subtilisin-like"/>
    <property type="match status" value="1"/>
</dbReference>
<evidence type="ECO:0000256" key="4">
    <source>
        <dbReference type="ARBA" id="ARBA00022801"/>
    </source>
</evidence>
<feature type="active site" description="Charge relay system" evidence="6">
    <location>
        <position position="146"/>
    </location>
</feature>
<dbReference type="Gene3D" id="3.30.70.80">
    <property type="entry name" value="Peptidase S8 propeptide/proteinase inhibitor I9"/>
    <property type="match status" value="1"/>
</dbReference>
<dbReference type="InterPro" id="IPR023828">
    <property type="entry name" value="Peptidase_S8_Ser-AS"/>
</dbReference>
<keyword evidence="4 6" id="KW-0378">Hydrolase</keyword>
<evidence type="ECO:0000256" key="2">
    <source>
        <dbReference type="ARBA" id="ARBA00022670"/>
    </source>
</evidence>
<feature type="active site" description="Charge relay system" evidence="6">
    <location>
        <position position="176"/>
    </location>
</feature>
<dbReference type="SUPFAM" id="SSF54897">
    <property type="entry name" value="Protease propeptides/inhibitors"/>
    <property type="match status" value="1"/>
</dbReference>
<keyword evidence="3 8" id="KW-0732">Signal</keyword>
<comment type="similarity">
    <text evidence="1 6 7">Belongs to the peptidase S8 family.</text>
</comment>
<dbReference type="InterPro" id="IPR023827">
    <property type="entry name" value="Peptidase_S8_Asp-AS"/>
</dbReference>